<evidence type="ECO:0000259" key="6">
    <source>
        <dbReference type="PROSITE" id="PS50977"/>
    </source>
</evidence>
<dbReference type="AlphaFoldDB" id="A0A386ZDQ8"/>
<evidence type="ECO:0000313" key="7">
    <source>
        <dbReference type="EMBL" id="AYF75690.1"/>
    </source>
</evidence>
<proteinExistence type="predicted"/>
<dbReference type="InterPro" id="IPR009057">
    <property type="entry name" value="Homeodomain-like_sf"/>
</dbReference>
<dbReference type="GO" id="GO:0003700">
    <property type="term" value="F:DNA-binding transcription factor activity"/>
    <property type="evidence" value="ECO:0007669"/>
    <property type="project" value="TreeGrafter"/>
</dbReference>
<feature type="DNA-binding region" description="H-T-H motif" evidence="4">
    <location>
        <begin position="13"/>
        <end position="32"/>
    </location>
</feature>
<evidence type="ECO:0000256" key="2">
    <source>
        <dbReference type="ARBA" id="ARBA00023125"/>
    </source>
</evidence>
<evidence type="ECO:0000256" key="3">
    <source>
        <dbReference type="ARBA" id="ARBA00023163"/>
    </source>
</evidence>
<dbReference type="SUPFAM" id="SSF48498">
    <property type="entry name" value="Tetracyclin repressor-like, C-terminal domain"/>
    <property type="match status" value="1"/>
</dbReference>
<dbReference type="PANTHER" id="PTHR30055">
    <property type="entry name" value="HTH-TYPE TRANSCRIPTIONAL REGULATOR RUTR"/>
    <property type="match status" value="1"/>
</dbReference>
<organism evidence="7 8">
    <name type="scientific">Nocardia yunnanensis</name>
    <dbReference type="NCBI Taxonomy" id="2382165"/>
    <lineage>
        <taxon>Bacteria</taxon>
        <taxon>Bacillati</taxon>
        <taxon>Actinomycetota</taxon>
        <taxon>Actinomycetes</taxon>
        <taxon>Mycobacteriales</taxon>
        <taxon>Nocardiaceae</taxon>
        <taxon>Nocardia</taxon>
    </lineage>
</organism>
<dbReference type="EMBL" id="CP032568">
    <property type="protein sequence ID" value="AYF75690.1"/>
    <property type="molecule type" value="Genomic_DNA"/>
</dbReference>
<keyword evidence="2 4" id="KW-0238">DNA-binding</keyword>
<feature type="compositionally biased region" description="Low complexity" evidence="5">
    <location>
        <begin position="171"/>
        <end position="187"/>
    </location>
</feature>
<dbReference type="PROSITE" id="PS50977">
    <property type="entry name" value="HTH_TETR_2"/>
    <property type="match status" value="1"/>
</dbReference>
<dbReference type="Pfam" id="PF00440">
    <property type="entry name" value="TetR_N"/>
    <property type="match status" value="1"/>
</dbReference>
<dbReference type="InterPro" id="IPR001647">
    <property type="entry name" value="HTH_TetR"/>
</dbReference>
<feature type="region of interest" description="Disordered" evidence="5">
    <location>
        <begin position="149"/>
        <end position="213"/>
    </location>
</feature>
<feature type="domain" description="HTH tetR-type" evidence="6">
    <location>
        <begin position="1"/>
        <end position="50"/>
    </location>
</feature>
<dbReference type="Pfam" id="PF02909">
    <property type="entry name" value="TetR_C_1"/>
    <property type="match status" value="1"/>
</dbReference>
<accession>A0A386ZDQ8</accession>
<dbReference type="Proteomes" id="UP000267164">
    <property type="component" value="Chromosome"/>
</dbReference>
<gene>
    <name evidence="7" type="ORF">D7D52_19625</name>
</gene>
<sequence>MTAIAEGGLEAMSVRSVARRLGVDAKSLYHHVEGKEGLLDAVTDHILSTIDLPEPTGDLEHDLRAFAHAFRRHAIQHPHATSLVPTRQTKSPASLVPIEAALSILITAGAEPVRAVHILRAFMAAMVGVVLRDADSALTFGATADHDITQERPYSRNPASRSWRTPHRPWPRSTTTPSSNSPWTCWSAPSRATWQTAHPRTKSMRLHRRGTAG</sequence>
<dbReference type="SUPFAM" id="SSF46689">
    <property type="entry name" value="Homeodomain-like"/>
    <property type="match status" value="1"/>
</dbReference>
<evidence type="ECO:0000256" key="5">
    <source>
        <dbReference type="SAM" id="MobiDB-lite"/>
    </source>
</evidence>
<name>A0A386ZDQ8_9NOCA</name>
<evidence type="ECO:0000313" key="8">
    <source>
        <dbReference type="Proteomes" id="UP000267164"/>
    </source>
</evidence>
<dbReference type="OrthoDB" id="329481at2"/>
<dbReference type="InterPro" id="IPR004111">
    <property type="entry name" value="Repressor_TetR_C"/>
</dbReference>
<dbReference type="KEGG" id="nyu:D7D52_19625"/>
<dbReference type="GO" id="GO:0045892">
    <property type="term" value="P:negative regulation of DNA-templated transcription"/>
    <property type="evidence" value="ECO:0007669"/>
    <property type="project" value="InterPro"/>
</dbReference>
<dbReference type="InterPro" id="IPR050109">
    <property type="entry name" value="HTH-type_TetR-like_transc_reg"/>
</dbReference>
<dbReference type="GO" id="GO:0000976">
    <property type="term" value="F:transcription cis-regulatory region binding"/>
    <property type="evidence" value="ECO:0007669"/>
    <property type="project" value="TreeGrafter"/>
</dbReference>
<evidence type="ECO:0000256" key="4">
    <source>
        <dbReference type="PROSITE-ProRule" id="PRU00335"/>
    </source>
</evidence>
<keyword evidence="1" id="KW-0805">Transcription regulation</keyword>
<dbReference type="PANTHER" id="PTHR30055:SF151">
    <property type="entry name" value="TRANSCRIPTIONAL REGULATORY PROTEIN"/>
    <property type="match status" value="1"/>
</dbReference>
<protein>
    <submittedName>
        <fullName evidence="7">TetR family transcriptional regulator</fullName>
    </submittedName>
</protein>
<feature type="compositionally biased region" description="Basic residues" evidence="5">
    <location>
        <begin position="199"/>
        <end position="213"/>
    </location>
</feature>
<evidence type="ECO:0000256" key="1">
    <source>
        <dbReference type="ARBA" id="ARBA00023015"/>
    </source>
</evidence>
<keyword evidence="3" id="KW-0804">Transcription</keyword>
<reference evidence="7 8" key="1">
    <citation type="submission" date="2018-09" db="EMBL/GenBank/DDBJ databases">
        <title>Nocardia yunnanensis sp. nov., an actinomycete isolated from a soil sample.</title>
        <authorList>
            <person name="Zhang J."/>
        </authorList>
    </citation>
    <scope>NUCLEOTIDE SEQUENCE [LARGE SCALE GENOMIC DNA]</scope>
    <source>
        <strain evidence="7 8">CFHS0054</strain>
    </source>
</reference>
<keyword evidence="8" id="KW-1185">Reference proteome</keyword>
<dbReference type="InterPro" id="IPR036271">
    <property type="entry name" value="Tet_transcr_reg_TetR-rel_C_sf"/>
</dbReference>
<dbReference type="RefSeq" id="WP_120738442.1">
    <property type="nucleotide sequence ID" value="NZ_CP032568.1"/>
</dbReference>
<dbReference type="Gene3D" id="1.10.357.10">
    <property type="entry name" value="Tetracycline Repressor, domain 2"/>
    <property type="match status" value="1"/>
</dbReference>